<evidence type="ECO:0000313" key="1">
    <source>
        <dbReference type="EMBL" id="RXQ24400.1"/>
    </source>
</evidence>
<evidence type="ECO:0000313" key="2">
    <source>
        <dbReference type="Proteomes" id="UP000290660"/>
    </source>
</evidence>
<dbReference type="InterPro" id="IPR025048">
    <property type="entry name" value="DUF3987"/>
</dbReference>
<dbReference type="Pfam" id="PF13148">
    <property type="entry name" value="DUF3987"/>
    <property type="match status" value="1"/>
</dbReference>
<dbReference type="AlphaFoldDB" id="A0A4Q1J708"/>
<protein>
    <submittedName>
        <fullName evidence="1">DUF3987 domain-containing protein</fullName>
    </submittedName>
</protein>
<accession>A0A4Q1J708</accession>
<name>A0A4Q1J708_SALER</name>
<proteinExistence type="predicted"/>
<gene>
    <name evidence="1" type="ORF">EI538_23475</name>
</gene>
<comment type="caution">
    <text evidence="1">The sequence shown here is derived from an EMBL/GenBank/DDBJ whole genome shotgun (WGS) entry which is preliminary data.</text>
</comment>
<organism evidence="1 2">
    <name type="scientific">Salmonella enterica</name>
    <name type="common">Salmonella choleraesuis</name>
    <dbReference type="NCBI Taxonomy" id="28901"/>
    <lineage>
        <taxon>Bacteria</taxon>
        <taxon>Pseudomonadati</taxon>
        <taxon>Pseudomonadota</taxon>
        <taxon>Gammaproteobacteria</taxon>
        <taxon>Enterobacterales</taxon>
        <taxon>Enterobacteriaceae</taxon>
        <taxon>Salmonella</taxon>
    </lineage>
</organism>
<reference evidence="1 2" key="1">
    <citation type="submission" date="2018-12" db="EMBL/GenBank/DDBJ databases">
        <title>Identification of serotype of rogose Salmonella by whole genome sequencing.</title>
        <authorList>
            <person name="Sacchi C.T."/>
            <person name="Goncalves C.R."/>
            <person name="Tiba-Casas M.R."/>
        </authorList>
    </citation>
    <scope>NUCLEOTIDE SEQUENCE [LARGE SCALE GENOMIC DNA]</scope>
    <source>
        <strain evidence="1 2">169_17</strain>
    </source>
</reference>
<dbReference type="Proteomes" id="UP000290660">
    <property type="component" value="Unassembled WGS sequence"/>
</dbReference>
<dbReference type="EMBL" id="RSEO01000050">
    <property type="protein sequence ID" value="RXQ24400.1"/>
    <property type="molecule type" value="Genomic_DNA"/>
</dbReference>
<sequence length="100" mass="11125">MNDRYETINKIANANKKRENQSDYPVDKFPPVMRELIDTLHDDSQIPMEIIGNAVLAAASMACQSLVDVELSHNTTPELCSLYLLTLAESGEGKTDLTQQ</sequence>